<dbReference type="InterPro" id="IPR036097">
    <property type="entry name" value="HisK_dim/P_sf"/>
</dbReference>
<keyword evidence="4" id="KW-0808">Transferase</keyword>
<dbReference type="InterPro" id="IPR001789">
    <property type="entry name" value="Sig_transdc_resp-reg_receiver"/>
</dbReference>
<dbReference type="PROSITE" id="PS50113">
    <property type="entry name" value="PAC"/>
    <property type="match status" value="2"/>
</dbReference>
<dbReference type="InterPro" id="IPR005467">
    <property type="entry name" value="His_kinase_dom"/>
</dbReference>
<keyword evidence="15" id="KW-1185">Reference proteome</keyword>
<feature type="domain" description="Response regulatory" evidence="11">
    <location>
        <begin position="1060"/>
        <end position="1176"/>
    </location>
</feature>
<dbReference type="EMBL" id="JAMPKM010000004">
    <property type="protein sequence ID" value="MEP0817341.1"/>
    <property type="molecule type" value="Genomic_DNA"/>
</dbReference>
<evidence type="ECO:0000313" key="14">
    <source>
        <dbReference type="EMBL" id="MEP0817341.1"/>
    </source>
</evidence>
<dbReference type="InterPro" id="IPR029016">
    <property type="entry name" value="GAF-like_dom_sf"/>
</dbReference>
<evidence type="ECO:0000313" key="15">
    <source>
        <dbReference type="Proteomes" id="UP001464891"/>
    </source>
</evidence>
<keyword evidence="7" id="KW-0067">ATP-binding</keyword>
<dbReference type="InterPro" id="IPR003661">
    <property type="entry name" value="HisK_dim/P_dom"/>
</dbReference>
<protein>
    <recommendedName>
        <fullName evidence="2">histidine kinase</fullName>
        <ecNumber evidence="2">2.7.13.3</ecNumber>
    </recommendedName>
</protein>
<evidence type="ECO:0000256" key="1">
    <source>
        <dbReference type="ARBA" id="ARBA00000085"/>
    </source>
</evidence>
<evidence type="ECO:0000256" key="7">
    <source>
        <dbReference type="ARBA" id="ARBA00022840"/>
    </source>
</evidence>
<dbReference type="InterPro" id="IPR001610">
    <property type="entry name" value="PAC"/>
</dbReference>
<evidence type="ECO:0000256" key="2">
    <source>
        <dbReference type="ARBA" id="ARBA00012438"/>
    </source>
</evidence>
<dbReference type="Gene3D" id="3.40.50.2300">
    <property type="match status" value="1"/>
</dbReference>
<dbReference type="SUPFAM" id="SSF55781">
    <property type="entry name" value="GAF domain-like"/>
    <property type="match status" value="1"/>
</dbReference>
<dbReference type="Proteomes" id="UP001464891">
    <property type="component" value="Unassembled WGS sequence"/>
</dbReference>
<dbReference type="CDD" id="cd00082">
    <property type="entry name" value="HisKA"/>
    <property type="match status" value="1"/>
</dbReference>
<feature type="domain" description="PAS" evidence="12">
    <location>
        <begin position="425"/>
        <end position="498"/>
    </location>
</feature>
<dbReference type="InterPro" id="IPR000700">
    <property type="entry name" value="PAS-assoc_C"/>
</dbReference>
<dbReference type="SMART" id="SM00388">
    <property type="entry name" value="HisKA"/>
    <property type="match status" value="1"/>
</dbReference>
<evidence type="ECO:0000259" key="11">
    <source>
        <dbReference type="PROSITE" id="PS50110"/>
    </source>
</evidence>
<name>A0ABV0J8K2_9CYAN</name>
<evidence type="ECO:0000256" key="3">
    <source>
        <dbReference type="ARBA" id="ARBA00022553"/>
    </source>
</evidence>
<dbReference type="InterPro" id="IPR003594">
    <property type="entry name" value="HATPase_dom"/>
</dbReference>
<feature type="domain" description="PAC" evidence="13">
    <location>
        <begin position="753"/>
        <end position="805"/>
    </location>
</feature>
<dbReference type="PANTHER" id="PTHR43065:SF46">
    <property type="entry name" value="C4-DICARBOXYLATE TRANSPORT SENSOR PROTEIN DCTB"/>
    <property type="match status" value="1"/>
</dbReference>
<dbReference type="InterPro" id="IPR011006">
    <property type="entry name" value="CheY-like_superfamily"/>
</dbReference>
<dbReference type="Pfam" id="PF00072">
    <property type="entry name" value="Response_reg"/>
    <property type="match status" value="1"/>
</dbReference>
<dbReference type="PANTHER" id="PTHR43065">
    <property type="entry name" value="SENSOR HISTIDINE KINASE"/>
    <property type="match status" value="1"/>
</dbReference>
<accession>A0ABV0J8K2</accession>
<dbReference type="EC" id="2.7.13.3" evidence="2"/>
<dbReference type="SMART" id="SM00065">
    <property type="entry name" value="GAF"/>
    <property type="match status" value="1"/>
</dbReference>
<dbReference type="InterPro" id="IPR035965">
    <property type="entry name" value="PAS-like_dom_sf"/>
</dbReference>
<gene>
    <name evidence="14" type="ORF">NC998_09550</name>
</gene>
<dbReference type="Gene3D" id="3.30.450.20">
    <property type="entry name" value="PAS domain"/>
    <property type="match status" value="3"/>
</dbReference>
<feature type="modified residue" description="4-aspartylphosphate" evidence="9">
    <location>
        <position position="1111"/>
    </location>
</feature>
<dbReference type="SMART" id="SM00448">
    <property type="entry name" value="REC"/>
    <property type="match status" value="1"/>
</dbReference>
<dbReference type="SUPFAM" id="SSF69118">
    <property type="entry name" value="AhpD-like"/>
    <property type="match status" value="1"/>
</dbReference>
<comment type="catalytic activity">
    <reaction evidence="1">
        <text>ATP + protein L-histidine = ADP + protein N-phospho-L-histidine.</text>
        <dbReference type="EC" id="2.7.13.3"/>
    </reaction>
</comment>
<feature type="domain" description="Histidine kinase" evidence="10">
    <location>
        <begin position="818"/>
        <end position="1040"/>
    </location>
</feature>
<dbReference type="InterPro" id="IPR004358">
    <property type="entry name" value="Sig_transdc_His_kin-like_C"/>
</dbReference>
<dbReference type="CDD" id="cd00156">
    <property type="entry name" value="REC"/>
    <property type="match status" value="1"/>
</dbReference>
<keyword evidence="8" id="KW-0902">Two-component regulatory system</keyword>
<dbReference type="SMART" id="SM00086">
    <property type="entry name" value="PAC"/>
    <property type="match status" value="2"/>
</dbReference>
<evidence type="ECO:0000256" key="5">
    <source>
        <dbReference type="ARBA" id="ARBA00022741"/>
    </source>
</evidence>
<dbReference type="Gene3D" id="3.30.565.10">
    <property type="entry name" value="Histidine kinase-like ATPase, C-terminal domain"/>
    <property type="match status" value="1"/>
</dbReference>
<organism evidence="14 15">
    <name type="scientific">Trichocoleus desertorum GB2-A4</name>
    <dbReference type="NCBI Taxonomy" id="2933944"/>
    <lineage>
        <taxon>Bacteria</taxon>
        <taxon>Bacillati</taxon>
        <taxon>Cyanobacteriota</taxon>
        <taxon>Cyanophyceae</taxon>
        <taxon>Leptolyngbyales</taxon>
        <taxon>Trichocoleusaceae</taxon>
        <taxon>Trichocoleus</taxon>
    </lineage>
</organism>
<feature type="domain" description="PAC" evidence="13">
    <location>
        <begin position="499"/>
        <end position="553"/>
    </location>
</feature>
<evidence type="ECO:0000259" key="10">
    <source>
        <dbReference type="PROSITE" id="PS50109"/>
    </source>
</evidence>
<dbReference type="InterPro" id="IPR036890">
    <property type="entry name" value="HATPase_C_sf"/>
</dbReference>
<dbReference type="InterPro" id="IPR029032">
    <property type="entry name" value="AhpD-like"/>
</dbReference>
<dbReference type="SMART" id="SM00387">
    <property type="entry name" value="HATPase_c"/>
    <property type="match status" value="1"/>
</dbReference>
<dbReference type="InterPro" id="IPR000014">
    <property type="entry name" value="PAS"/>
</dbReference>
<dbReference type="SUPFAM" id="SSF47384">
    <property type="entry name" value="Homodimeric domain of signal transducing histidine kinase"/>
    <property type="match status" value="1"/>
</dbReference>
<keyword evidence="6" id="KW-0418">Kinase</keyword>
<proteinExistence type="predicted"/>
<evidence type="ECO:0000256" key="8">
    <source>
        <dbReference type="ARBA" id="ARBA00023012"/>
    </source>
</evidence>
<dbReference type="NCBIfam" id="TIGR00229">
    <property type="entry name" value="sensory_box"/>
    <property type="match status" value="3"/>
</dbReference>
<keyword evidence="3 9" id="KW-0597">Phosphoprotein</keyword>
<dbReference type="SUPFAM" id="SSF55874">
    <property type="entry name" value="ATPase domain of HSP90 chaperone/DNA topoisomerase II/histidine kinase"/>
    <property type="match status" value="1"/>
</dbReference>
<comment type="caution">
    <text evidence="14">The sequence shown here is derived from an EMBL/GenBank/DDBJ whole genome shotgun (WGS) entry which is preliminary data.</text>
</comment>
<dbReference type="Pfam" id="PF00512">
    <property type="entry name" value="HisKA"/>
    <property type="match status" value="1"/>
</dbReference>
<dbReference type="Gene3D" id="3.30.450.40">
    <property type="match status" value="1"/>
</dbReference>
<evidence type="ECO:0000256" key="4">
    <source>
        <dbReference type="ARBA" id="ARBA00022679"/>
    </source>
</evidence>
<dbReference type="PROSITE" id="PS50110">
    <property type="entry name" value="RESPONSE_REGULATORY"/>
    <property type="match status" value="1"/>
</dbReference>
<dbReference type="CDD" id="cd00130">
    <property type="entry name" value="PAS"/>
    <property type="match status" value="3"/>
</dbReference>
<evidence type="ECO:0000259" key="12">
    <source>
        <dbReference type="PROSITE" id="PS50112"/>
    </source>
</evidence>
<keyword evidence="5" id="KW-0547">Nucleotide-binding</keyword>
<evidence type="ECO:0000256" key="9">
    <source>
        <dbReference type="PROSITE-ProRule" id="PRU00169"/>
    </source>
</evidence>
<dbReference type="InterPro" id="IPR013656">
    <property type="entry name" value="PAS_4"/>
</dbReference>
<dbReference type="SMART" id="SM00091">
    <property type="entry name" value="PAS"/>
    <property type="match status" value="3"/>
</dbReference>
<dbReference type="RefSeq" id="WP_242016996.1">
    <property type="nucleotide sequence ID" value="NZ_JAMPKM010000004.1"/>
</dbReference>
<dbReference type="Pfam" id="PF13426">
    <property type="entry name" value="PAS_9"/>
    <property type="match status" value="1"/>
</dbReference>
<dbReference type="PROSITE" id="PS50109">
    <property type="entry name" value="HIS_KIN"/>
    <property type="match status" value="1"/>
</dbReference>
<feature type="domain" description="PAS" evidence="12">
    <location>
        <begin position="568"/>
        <end position="638"/>
    </location>
</feature>
<dbReference type="Gene3D" id="1.20.1290.10">
    <property type="entry name" value="AhpD-like"/>
    <property type="match status" value="1"/>
</dbReference>
<dbReference type="Pfam" id="PF02518">
    <property type="entry name" value="HATPase_c"/>
    <property type="match status" value="1"/>
</dbReference>
<dbReference type="PRINTS" id="PR00344">
    <property type="entry name" value="BCTRLSENSOR"/>
</dbReference>
<dbReference type="SUPFAM" id="SSF52172">
    <property type="entry name" value="CheY-like"/>
    <property type="match status" value="1"/>
</dbReference>
<evidence type="ECO:0000259" key="13">
    <source>
        <dbReference type="PROSITE" id="PS50113"/>
    </source>
</evidence>
<dbReference type="Gene3D" id="1.10.287.130">
    <property type="match status" value="1"/>
</dbReference>
<dbReference type="InterPro" id="IPR003018">
    <property type="entry name" value="GAF"/>
</dbReference>
<dbReference type="Pfam" id="PF08448">
    <property type="entry name" value="PAS_4"/>
    <property type="match status" value="2"/>
</dbReference>
<sequence length="1178" mass="132106">MKAACPDHETERLQSLQQYQILDTESESTFDELTSLAARICSTPVALISLIDRDRQWFKSKVGLSISETPRDLAFCAHAILQNDILVVPNALSDVRFAQNLLVITEPYIRFYAGVPLTTPEGFNLGTLCIIDYVPREINVDQLEALRVLSHQVVAQLELRRQRLSLSQASQLPQASESLGLRTSEDIQTHIQTQLGFVPPFFGPAQTYPQVLENLWHQTQLAYLGNPLSPVFKEKLSAYLSRYCAIPYCMICHSCSLRPLGVEAQEVLALLEAPPPTELEVDDHLTLLSAHPEVLSALSEGDRAVETSLLYCSIFIFLNSEEAEFCRQELRRMLGLEMYQHLIAFIAYVKTCHMWMEAHPEVAYTNDARVLGHFQALLEEAPNLADFFEHYRERVQQEQQNWVKQQAAIVAHKQQEQALRQAAVENLRLARAIAAVTDGVLITDPHQVDNPIIYVNSAFSRMTGYEPEEVIGQNCRFLQGPETDLQEVAKIRQAIAAGKEAQTTLLNYRKDGQPFWSELRISPIFSELGELLYFVGVQTDVTPRKQAEEERRCFLAREQTARAEAEVARERMTNILESITDAFFAVDHEWRFTYINPHAERLLQKAQHQLLGQRLWDEFPEAVDSTFQQQYQLAMTRGVSVEFEGLCPALGAWFEVHAYPTQDGLSVYFQDITARKQAEHKLREQAAFLEVATDAIWVQDLNSEILVWNRGAETLYGWTAAEAIGQPANQFLAKETSLQLETAWQQTLAKGEWYGELHQATHDGPEVVVSSRWTLLRDEQSQPKSILVVNTDITQKKQIEAQFLRAQRMESIGTLAGGIAHDLNNVLAPILMSTQLLERKIKDEQSQRLLNTVELNAKRGADLVRQVLSFARGLEGERTLLQIRHLILEIAKIAKETFPKSIEIYTDIPQELWPVSGDATQLHQVLMNLCVNARDAMNEGGTLSITAENLLIDENYAQMHLDAQAGSYIVVTVSDTGAGIPPEILDRIFEPFFTTKDLGKGTGLGLSTVMGIIKSHGGFVHVSSKLNQETHFKVFLPATEATVPQPIAEASDLPWGRGEQILVVDDEAAIRDITKTSLEAFGYRVLVANDGIEAIALYAQHKDDLSAALVDMMMPSMDGPTTIRTLQKINPQLKTIAVSGLVTSDKLVAAAKAGVKTFLNKPFTAKELLQTLDQLLHT</sequence>
<feature type="domain" description="PAS" evidence="12">
    <location>
        <begin position="681"/>
        <end position="751"/>
    </location>
</feature>
<reference evidence="14 15" key="1">
    <citation type="submission" date="2022-04" db="EMBL/GenBank/DDBJ databases">
        <title>Positive selection, recombination, and allopatry shape intraspecific diversity of widespread and dominant cyanobacteria.</title>
        <authorList>
            <person name="Wei J."/>
            <person name="Shu W."/>
            <person name="Hu C."/>
        </authorList>
    </citation>
    <scope>NUCLEOTIDE SEQUENCE [LARGE SCALE GENOMIC DNA]</scope>
    <source>
        <strain evidence="14 15">GB2-A4</strain>
    </source>
</reference>
<evidence type="ECO:0000256" key="6">
    <source>
        <dbReference type="ARBA" id="ARBA00022777"/>
    </source>
</evidence>
<dbReference type="SUPFAM" id="SSF55785">
    <property type="entry name" value="PYP-like sensor domain (PAS domain)"/>
    <property type="match status" value="3"/>
</dbReference>
<dbReference type="PROSITE" id="PS50112">
    <property type="entry name" value="PAS"/>
    <property type="match status" value="3"/>
</dbReference>